<comment type="subcellular location">
    <subcellularLocation>
        <location evidence="1 7">Cell membrane</location>
        <topology evidence="1 7">Multi-pass membrane protein</topology>
    </subcellularLocation>
</comment>
<keyword evidence="2 7" id="KW-0813">Transport</keyword>
<feature type="transmembrane region" description="Helical" evidence="7">
    <location>
        <begin position="108"/>
        <end position="129"/>
    </location>
</feature>
<feature type="transmembrane region" description="Helical" evidence="7">
    <location>
        <begin position="141"/>
        <end position="162"/>
    </location>
</feature>
<keyword evidence="5 7" id="KW-1133">Transmembrane helix</keyword>
<dbReference type="InterPro" id="IPR000515">
    <property type="entry name" value="MetI-like"/>
</dbReference>
<keyword evidence="4 7" id="KW-0812">Transmembrane</keyword>
<comment type="similarity">
    <text evidence="7">Belongs to the binding-protein-dependent transport system permease family.</text>
</comment>
<keyword evidence="3" id="KW-1003">Cell membrane</keyword>
<keyword evidence="6 7" id="KW-0472">Membrane</keyword>
<evidence type="ECO:0000256" key="6">
    <source>
        <dbReference type="ARBA" id="ARBA00023136"/>
    </source>
</evidence>
<evidence type="ECO:0000256" key="8">
    <source>
        <dbReference type="SAM" id="MobiDB-lite"/>
    </source>
</evidence>
<dbReference type="PANTHER" id="PTHR43005">
    <property type="entry name" value="BLR7065 PROTEIN"/>
    <property type="match status" value="1"/>
</dbReference>
<evidence type="ECO:0000256" key="2">
    <source>
        <dbReference type="ARBA" id="ARBA00022448"/>
    </source>
</evidence>
<organism evidence="10">
    <name type="scientific">Jonesiaceae bacterium BS-20</name>
    <dbReference type="NCBI Taxonomy" id="3120821"/>
    <lineage>
        <taxon>Bacteria</taxon>
        <taxon>Bacillati</taxon>
        <taxon>Actinomycetota</taxon>
        <taxon>Actinomycetes</taxon>
        <taxon>Micrococcales</taxon>
        <taxon>Jonesiaceae</taxon>
    </lineage>
</organism>
<feature type="region of interest" description="Disordered" evidence="8">
    <location>
        <begin position="1"/>
        <end position="24"/>
    </location>
</feature>
<dbReference type="GO" id="GO:0005886">
    <property type="term" value="C:plasma membrane"/>
    <property type="evidence" value="ECO:0007669"/>
    <property type="project" value="UniProtKB-SubCell"/>
</dbReference>
<dbReference type="InterPro" id="IPR035906">
    <property type="entry name" value="MetI-like_sf"/>
</dbReference>
<feature type="transmembrane region" description="Helical" evidence="7">
    <location>
        <begin position="192"/>
        <end position="216"/>
    </location>
</feature>
<dbReference type="AlphaFoldDB" id="A0AAU7DR66"/>
<accession>A0AAU7DR66</accession>
<dbReference type="SUPFAM" id="SSF161098">
    <property type="entry name" value="MetI-like"/>
    <property type="match status" value="1"/>
</dbReference>
<dbReference type="Pfam" id="PF00528">
    <property type="entry name" value="BPD_transp_1"/>
    <property type="match status" value="1"/>
</dbReference>
<dbReference type="CDD" id="cd06261">
    <property type="entry name" value="TM_PBP2"/>
    <property type="match status" value="1"/>
</dbReference>
<sequence length="335" mass="37810">MTVSRKENADAVTTLNPKPKGPQRFVGAPSGQRRRIFTGKDGFTIFLFLLPALIFVGIFTYYPMINGSQMAFRQWKLTNLTETPWIWFENFKTVLADANFATIAWNTVVWVVVSLIFQFLIGFAVALWLRNKFRFRGLYQALIFFPWAISGFLIGIMFRWMFNGEFGVVNDLLIRLGLIEKNIAWLSSPDTAMFAIIVANIWYGVTFFAIMLLAALQSVPEELYEAAALDGAGKAQTLFSVTIPYISATIALTVLLRVIWIFNFPDLIWAMTNGGPANQTHIFTTWMIQTTQKGDYGTASAMGLIVVAFLLVFAIFYLMATTEKTPKSERKEASK</sequence>
<gene>
    <name evidence="10" type="ORF">V5R04_09255</name>
</gene>
<feature type="transmembrane region" description="Helical" evidence="7">
    <location>
        <begin position="237"/>
        <end position="262"/>
    </location>
</feature>
<evidence type="ECO:0000256" key="3">
    <source>
        <dbReference type="ARBA" id="ARBA00022475"/>
    </source>
</evidence>
<dbReference type="EMBL" id="CP146203">
    <property type="protein sequence ID" value="XBH20434.1"/>
    <property type="molecule type" value="Genomic_DNA"/>
</dbReference>
<evidence type="ECO:0000256" key="1">
    <source>
        <dbReference type="ARBA" id="ARBA00004651"/>
    </source>
</evidence>
<evidence type="ECO:0000256" key="4">
    <source>
        <dbReference type="ARBA" id="ARBA00022692"/>
    </source>
</evidence>
<protein>
    <submittedName>
        <fullName evidence="10">Sugar ABC transporter permease</fullName>
    </submittedName>
</protein>
<proteinExistence type="inferred from homology"/>
<evidence type="ECO:0000256" key="7">
    <source>
        <dbReference type="RuleBase" id="RU363032"/>
    </source>
</evidence>
<dbReference type="PROSITE" id="PS50928">
    <property type="entry name" value="ABC_TM1"/>
    <property type="match status" value="1"/>
</dbReference>
<feature type="transmembrane region" description="Helical" evidence="7">
    <location>
        <begin position="43"/>
        <end position="62"/>
    </location>
</feature>
<evidence type="ECO:0000313" key="10">
    <source>
        <dbReference type="EMBL" id="XBH20434.1"/>
    </source>
</evidence>
<evidence type="ECO:0000256" key="5">
    <source>
        <dbReference type="ARBA" id="ARBA00022989"/>
    </source>
</evidence>
<evidence type="ECO:0000259" key="9">
    <source>
        <dbReference type="PROSITE" id="PS50928"/>
    </source>
</evidence>
<feature type="domain" description="ABC transmembrane type-1" evidence="9">
    <location>
        <begin position="104"/>
        <end position="317"/>
    </location>
</feature>
<dbReference type="GO" id="GO:0055085">
    <property type="term" value="P:transmembrane transport"/>
    <property type="evidence" value="ECO:0007669"/>
    <property type="project" value="InterPro"/>
</dbReference>
<name>A0AAU7DR66_9MICO</name>
<feature type="transmembrane region" description="Helical" evidence="7">
    <location>
        <begin position="296"/>
        <end position="320"/>
    </location>
</feature>
<reference evidence="10" key="1">
    <citation type="submission" date="2024-02" db="EMBL/GenBank/DDBJ databases">
        <title>Tomenella chthoni gen. nov. sp. nov., a member of the family Jonesiaceae isolated from bat guano.</title>
        <authorList>
            <person name="Miller S.L."/>
            <person name="King J."/>
            <person name="Sankaranarayanan K."/>
            <person name="Lawson P.A."/>
        </authorList>
    </citation>
    <scope>NUCLEOTIDE SEQUENCE</scope>
    <source>
        <strain evidence="10">BS-20</strain>
    </source>
</reference>
<dbReference type="Gene3D" id="1.10.3720.10">
    <property type="entry name" value="MetI-like"/>
    <property type="match status" value="1"/>
</dbReference>
<dbReference type="PANTHER" id="PTHR43005:SF1">
    <property type="entry name" value="SPERMIDINE_PUTRESCINE TRANSPORT SYSTEM PERMEASE PROTEIN"/>
    <property type="match status" value="1"/>
</dbReference>